<dbReference type="HOGENOM" id="CLU_038823_0_2_12"/>
<feature type="signal peptide" evidence="2">
    <location>
        <begin position="1"/>
        <end position="20"/>
    </location>
</feature>
<organism evidence="4 5">
    <name type="scientific">Spirochaeta africana (strain ATCC 700263 / DSM 8902 / Z-7692)</name>
    <dbReference type="NCBI Taxonomy" id="889378"/>
    <lineage>
        <taxon>Bacteria</taxon>
        <taxon>Pseudomonadati</taxon>
        <taxon>Spirochaetota</taxon>
        <taxon>Spirochaetia</taxon>
        <taxon>Spirochaetales</taxon>
        <taxon>Spirochaetaceae</taxon>
        <taxon>Spirochaeta</taxon>
    </lineage>
</organism>
<feature type="domain" description="Capsule synthesis protein CapA" evidence="3">
    <location>
        <begin position="46"/>
        <end position="292"/>
    </location>
</feature>
<dbReference type="SUPFAM" id="SSF56300">
    <property type="entry name" value="Metallo-dependent phosphatases"/>
    <property type="match status" value="1"/>
</dbReference>
<dbReference type="AlphaFoldDB" id="H9UMU5"/>
<evidence type="ECO:0000256" key="2">
    <source>
        <dbReference type="SAM" id="SignalP"/>
    </source>
</evidence>
<proteinExistence type="inferred from homology"/>
<dbReference type="PATRIC" id="fig|889378.3.peg.2786"/>
<dbReference type="Proteomes" id="UP000007383">
    <property type="component" value="Chromosome"/>
</dbReference>
<dbReference type="EMBL" id="CP003282">
    <property type="protein sequence ID" value="AFG38838.1"/>
    <property type="molecule type" value="Genomic_DNA"/>
</dbReference>
<protein>
    <submittedName>
        <fullName evidence="4">Bacterial capsule synthesis protein PGA_cap</fullName>
    </submittedName>
</protein>
<accession>H9UMU5</accession>
<evidence type="ECO:0000259" key="3">
    <source>
        <dbReference type="SMART" id="SM00854"/>
    </source>
</evidence>
<dbReference type="KEGG" id="sfc:Spiaf_2814"/>
<dbReference type="PANTHER" id="PTHR33393:SF12">
    <property type="entry name" value="CAPSULE BIOSYNTHESIS PROTEIN CAPA"/>
    <property type="match status" value="1"/>
</dbReference>
<sequence>MTQVRALCALLILVGGVGCSQTVTSPAADTDIEAVRVLRPTRPPLVLHFVGDIMAHRPNFNMTGYDRIYADVTGVLATGDLNFANLEFVVDPDRELSSYPTFNVHPDYVEAAMAAGFQVFSLANNHTTDFGAPGVAATYRTALALQQQSPDTVFSGIRTDAGKDFQLELLELHGWKIGFTAITGMLNDWRGRERVQFTFFDHEREAFLEWLATVRPTVDYLIVSYHDGVEYVTRPHRRKQEYMRRMADAGADIVWGHHPHVLQPMERRVVSRQDGQADALIIYSAGNFISSQTWFLAADDYDLPRAYTGDSAIYRVLLSQHGARPRLESVQTVPITHFITEDYAVVVRRMIPLIDSGQLDEHWQTYYERRLERMRPLLFSPDPLHQLTK</sequence>
<dbReference type="Pfam" id="PF09587">
    <property type="entry name" value="PGA_cap"/>
    <property type="match status" value="1"/>
</dbReference>
<dbReference type="CDD" id="cd07381">
    <property type="entry name" value="MPP_CapA"/>
    <property type="match status" value="1"/>
</dbReference>
<evidence type="ECO:0000313" key="4">
    <source>
        <dbReference type="EMBL" id="AFG38838.1"/>
    </source>
</evidence>
<gene>
    <name evidence="4" type="ordered locus">Spiaf_2814</name>
</gene>
<keyword evidence="5" id="KW-1185">Reference proteome</keyword>
<dbReference type="PROSITE" id="PS51257">
    <property type="entry name" value="PROKAR_LIPOPROTEIN"/>
    <property type="match status" value="1"/>
</dbReference>
<feature type="chain" id="PRO_5003622839" evidence="2">
    <location>
        <begin position="21"/>
        <end position="389"/>
    </location>
</feature>
<dbReference type="InterPro" id="IPR052169">
    <property type="entry name" value="CW_Biosynth-Accessory"/>
</dbReference>
<dbReference type="Gene3D" id="3.60.21.10">
    <property type="match status" value="1"/>
</dbReference>
<dbReference type="SMART" id="SM00854">
    <property type="entry name" value="PGA_cap"/>
    <property type="match status" value="1"/>
</dbReference>
<dbReference type="InterPro" id="IPR019079">
    <property type="entry name" value="Capsule_synth_CapA"/>
</dbReference>
<dbReference type="OrthoDB" id="9810906at2"/>
<name>H9UMU5_SPIAZ</name>
<reference evidence="5" key="1">
    <citation type="journal article" date="2013" name="Stand. Genomic Sci.">
        <title>Complete genome sequence of the halophilic bacterium Spirochaeta africana type strain (Z-7692(T)) from the alkaline Lake Magadi in the East African Rift.</title>
        <authorList>
            <person name="Liolos K."/>
            <person name="Abt B."/>
            <person name="Scheuner C."/>
            <person name="Teshima H."/>
            <person name="Held B."/>
            <person name="Lapidus A."/>
            <person name="Nolan M."/>
            <person name="Lucas S."/>
            <person name="Deshpande S."/>
            <person name="Cheng J.F."/>
            <person name="Tapia R."/>
            <person name="Goodwin L.A."/>
            <person name="Pitluck S."/>
            <person name="Pagani I."/>
            <person name="Ivanova N."/>
            <person name="Mavromatis K."/>
            <person name="Mikhailova N."/>
            <person name="Huntemann M."/>
            <person name="Pati A."/>
            <person name="Chen A."/>
            <person name="Palaniappan K."/>
            <person name="Land M."/>
            <person name="Rohde M."/>
            <person name="Tindall B.J."/>
            <person name="Detter J.C."/>
            <person name="Goker M."/>
            <person name="Bristow J."/>
            <person name="Eisen J.A."/>
            <person name="Markowitz V."/>
            <person name="Hugenholtz P."/>
            <person name="Woyke T."/>
            <person name="Klenk H.P."/>
            <person name="Kyrpides N.C."/>
        </authorList>
    </citation>
    <scope>NUCLEOTIDE SEQUENCE</scope>
    <source>
        <strain evidence="5">ATCC 700263 / DSM 8902 / Z-7692</strain>
    </source>
</reference>
<dbReference type="STRING" id="889378.Spiaf_2814"/>
<dbReference type="PANTHER" id="PTHR33393">
    <property type="entry name" value="POLYGLUTAMINE SYNTHESIS ACCESSORY PROTEIN RV0574C-RELATED"/>
    <property type="match status" value="1"/>
</dbReference>
<keyword evidence="2" id="KW-0732">Signal</keyword>
<evidence type="ECO:0000256" key="1">
    <source>
        <dbReference type="ARBA" id="ARBA00005662"/>
    </source>
</evidence>
<evidence type="ECO:0000313" key="5">
    <source>
        <dbReference type="Proteomes" id="UP000007383"/>
    </source>
</evidence>
<comment type="similarity">
    <text evidence="1">Belongs to the CapA family.</text>
</comment>
<dbReference type="InterPro" id="IPR029052">
    <property type="entry name" value="Metallo-depent_PP-like"/>
</dbReference>
<dbReference type="eggNOG" id="COG2843">
    <property type="taxonomic scope" value="Bacteria"/>
</dbReference>